<dbReference type="PANTHER" id="PTHR30435:SF12">
    <property type="entry name" value="FLAGELLAR BASAL BODY ROD PROTEIN FLGB"/>
    <property type="match status" value="1"/>
</dbReference>
<dbReference type="STRING" id="492660.SAMN05192566_0199"/>
<evidence type="ECO:0000256" key="3">
    <source>
        <dbReference type="ARBA" id="ARBA00014376"/>
    </source>
</evidence>
<comment type="subunit">
    <text evidence="6">The basal body constitutes a major portion of the flagellar organelle and consists of a number of rings mounted on a central rod.</text>
</comment>
<evidence type="ECO:0000313" key="8">
    <source>
        <dbReference type="EMBL" id="SDK12353.1"/>
    </source>
</evidence>
<accession>A0A1G8ZBM2</accession>
<comment type="similarity">
    <text evidence="2 6">Belongs to the flagella basal body rod proteins family.</text>
</comment>
<evidence type="ECO:0000256" key="5">
    <source>
        <dbReference type="ARBA" id="ARBA00024934"/>
    </source>
</evidence>
<evidence type="ECO:0000256" key="4">
    <source>
        <dbReference type="ARBA" id="ARBA00023143"/>
    </source>
</evidence>
<evidence type="ECO:0000256" key="2">
    <source>
        <dbReference type="ARBA" id="ARBA00009677"/>
    </source>
</evidence>
<reference evidence="9" key="1">
    <citation type="submission" date="2016-10" db="EMBL/GenBank/DDBJ databases">
        <authorList>
            <person name="Varghese N."/>
            <person name="Submissions S."/>
        </authorList>
    </citation>
    <scope>NUCLEOTIDE SEQUENCE [LARGE SCALE GENOMIC DNA]</scope>
    <source>
        <strain evidence="9">CBMB127</strain>
    </source>
</reference>
<evidence type="ECO:0000256" key="1">
    <source>
        <dbReference type="ARBA" id="ARBA00004117"/>
    </source>
</evidence>
<comment type="subcellular location">
    <subcellularLocation>
        <location evidence="1 6">Bacterial flagellum basal body</location>
    </subcellularLocation>
</comment>
<dbReference type="GO" id="GO:0071973">
    <property type="term" value="P:bacterial-type flagellum-dependent cell motility"/>
    <property type="evidence" value="ECO:0007669"/>
    <property type="project" value="InterPro"/>
</dbReference>
<evidence type="ECO:0000259" key="7">
    <source>
        <dbReference type="Pfam" id="PF00460"/>
    </source>
</evidence>
<dbReference type="InterPro" id="IPR001444">
    <property type="entry name" value="Flag_bb_rod_N"/>
</dbReference>
<dbReference type="InterPro" id="IPR006300">
    <property type="entry name" value="FlgB"/>
</dbReference>
<keyword evidence="4 6" id="KW-0975">Bacterial flagellum</keyword>
<proteinExistence type="inferred from homology"/>
<keyword evidence="8" id="KW-0282">Flagellum</keyword>
<organism evidence="8 9">
    <name type="scientific">Methylophilus rhizosphaerae</name>
    <dbReference type="NCBI Taxonomy" id="492660"/>
    <lineage>
        <taxon>Bacteria</taxon>
        <taxon>Pseudomonadati</taxon>
        <taxon>Pseudomonadota</taxon>
        <taxon>Betaproteobacteria</taxon>
        <taxon>Nitrosomonadales</taxon>
        <taxon>Methylophilaceae</taxon>
        <taxon>Methylophilus</taxon>
    </lineage>
</organism>
<name>A0A1G8ZBM2_9PROT</name>
<dbReference type="OrthoDB" id="9788334at2"/>
<dbReference type="Proteomes" id="UP000198629">
    <property type="component" value="Unassembled WGS sequence"/>
</dbReference>
<evidence type="ECO:0000313" key="9">
    <source>
        <dbReference type="Proteomes" id="UP000198629"/>
    </source>
</evidence>
<comment type="function">
    <text evidence="5 6">Structural component of flagellum, the bacterial motility apparatus. Part of the rod structure of flagellar basal body.</text>
</comment>
<dbReference type="PANTHER" id="PTHR30435">
    <property type="entry name" value="FLAGELLAR PROTEIN"/>
    <property type="match status" value="1"/>
</dbReference>
<keyword evidence="8" id="KW-0966">Cell projection</keyword>
<dbReference type="RefSeq" id="WP_091468468.1">
    <property type="nucleotide sequence ID" value="NZ_FNFX01000001.1"/>
</dbReference>
<sequence>MMNKLDAALNFHQTALRVRNQRQELLASNIANADTPQYKARDIDFKSVMQTALQSGPEASSAQTAASQLQQTNSAHLGGSAGSGYASNSDVLFRSVVQGSVDGNTVDMDVERNAYVDNGIRYEASLTMMTGQIKKMLSAITGQ</sequence>
<dbReference type="NCBIfam" id="TIGR01396">
    <property type="entry name" value="FlgB"/>
    <property type="match status" value="1"/>
</dbReference>
<keyword evidence="8" id="KW-0969">Cilium</keyword>
<feature type="domain" description="Flagellar basal body rod protein N-terminal" evidence="7">
    <location>
        <begin position="9"/>
        <end position="39"/>
    </location>
</feature>
<gene>
    <name evidence="8" type="ORF">SAMN05192566_0199</name>
</gene>
<dbReference type="PIRSF" id="PIRSF002889">
    <property type="entry name" value="Rod_FlgB"/>
    <property type="match status" value="1"/>
</dbReference>
<dbReference type="Pfam" id="PF00460">
    <property type="entry name" value="Flg_bb_rod"/>
    <property type="match status" value="1"/>
</dbReference>
<protein>
    <recommendedName>
        <fullName evidence="3 6">Flagellar basal body rod protein FlgB</fullName>
    </recommendedName>
</protein>
<dbReference type="EMBL" id="FNFX01000001">
    <property type="protein sequence ID" value="SDK12353.1"/>
    <property type="molecule type" value="Genomic_DNA"/>
</dbReference>
<keyword evidence="9" id="KW-1185">Reference proteome</keyword>
<dbReference type="GO" id="GO:0030694">
    <property type="term" value="C:bacterial-type flagellum basal body, rod"/>
    <property type="evidence" value="ECO:0007669"/>
    <property type="project" value="InterPro"/>
</dbReference>
<dbReference type="AlphaFoldDB" id="A0A1G8ZBM2"/>
<evidence type="ECO:0000256" key="6">
    <source>
        <dbReference type="PIRNR" id="PIRNR002889"/>
    </source>
</evidence>